<gene>
    <name evidence="2" type="ordered locus">Nther_0894</name>
</gene>
<evidence type="ECO:0000313" key="2">
    <source>
        <dbReference type="EMBL" id="ACB84479.1"/>
    </source>
</evidence>
<dbReference type="OrthoDB" id="350520at2"/>
<evidence type="ECO:0000256" key="1">
    <source>
        <dbReference type="SAM" id="Phobius"/>
    </source>
</evidence>
<dbReference type="KEGG" id="nth:Nther_0894"/>
<proteinExistence type="predicted"/>
<dbReference type="HOGENOM" id="CLU_798825_0_0_9"/>
<dbReference type="GO" id="GO:0008237">
    <property type="term" value="F:metallopeptidase activity"/>
    <property type="evidence" value="ECO:0007669"/>
    <property type="project" value="InterPro"/>
</dbReference>
<dbReference type="EMBL" id="CP001034">
    <property type="protein sequence ID" value="ACB84479.1"/>
    <property type="molecule type" value="Genomic_DNA"/>
</dbReference>
<name>B2A8B3_NATTJ</name>
<reference evidence="2 3" key="1">
    <citation type="submission" date="2008-04" db="EMBL/GenBank/DDBJ databases">
        <title>Complete sequence of chromosome of Natranaerobius thermophilus JW/NM-WN-LF.</title>
        <authorList>
            <consortium name="US DOE Joint Genome Institute"/>
            <person name="Copeland A."/>
            <person name="Lucas S."/>
            <person name="Lapidus A."/>
            <person name="Glavina del Rio T."/>
            <person name="Dalin E."/>
            <person name="Tice H."/>
            <person name="Bruce D."/>
            <person name="Goodwin L."/>
            <person name="Pitluck S."/>
            <person name="Chertkov O."/>
            <person name="Brettin T."/>
            <person name="Detter J.C."/>
            <person name="Han C."/>
            <person name="Kuske C.R."/>
            <person name="Schmutz J."/>
            <person name="Larimer F."/>
            <person name="Land M."/>
            <person name="Hauser L."/>
            <person name="Kyrpides N."/>
            <person name="Lykidis A."/>
            <person name="Mesbah N.M."/>
            <person name="Wiegel J."/>
        </authorList>
    </citation>
    <scope>NUCLEOTIDE SEQUENCE [LARGE SCALE GENOMIC DNA]</scope>
    <source>
        <strain evidence="3">ATCC BAA-1301 / DSM 18059 / JW/NM-WN-LF</strain>
    </source>
</reference>
<dbReference type="SUPFAM" id="SSF55486">
    <property type="entry name" value="Metalloproteases ('zincins'), catalytic domain"/>
    <property type="match status" value="1"/>
</dbReference>
<reference evidence="2 3" key="2">
    <citation type="journal article" date="2011" name="J. Bacteriol.">
        <title>Complete genome sequence of the anaerobic, halophilic alkalithermophile Natranaerobius thermophilus JW/NM-WN-LF.</title>
        <authorList>
            <person name="Zhao B."/>
            <person name="Mesbah N.M."/>
            <person name="Dalin E."/>
            <person name="Goodwin L."/>
            <person name="Nolan M."/>
            <person name="Pitluck S."/>
            <person name="Chertkov O."/>
            <person name="Brettin T.S."/>
            <person name="Han J."/>
            <person name="Larimer F.W."/>
            <person name="Land M.L."/>
            <person name="Hauser L."/>
            <person name="Kyrpides N."/>
            <person name="Wiegel J."/>
        </authorList>
    </citation>
    <scope>NUCLEOTIDE SEQUENCE [LARGE SCALE GENOMIC DNA]</scope>
    <source>
        <strain evidence="3">ATCC BAA-1301 / DSM 18059 / JW/NM-WN-LF</strain>
    </source>
</reference>
<dbReference type="InterPro" id="IPR024079">
    <property type="entry name" value="MetalloPept_cat_dom_sf"/>
</dbReference>
<dbReference type="Gene3D" id="3.40.390.10">
    <property type="entry name" value="Collagenase (Catalytic Domain)"/>
    <property type="match status" value="1"/>
</dbReference>
<sequence>MVYSKIILIVLTSLFTLLIHFNLIFYEENCEIKVGNNQFTGFQVCWSCILEICYSTGPDLFIQNDKLVKKTSYVPVQEINNRVDCLKISCDKDNNKLFLQVKGQNEKQIDLNELSVPHFIKDEQLIISVYELTELLRENMFCFEENMFRSNNIRVARSDELIPEIGLAPDNDYDKANENKIDVNKIEKTQNFIIENTKLECSDFTITLLKDGELGNYSGIVRKGNAYHIYLDTSHKPERQVGVLLHEIGHIIDYRFMNDEKRAEYLELRNCENIYKKIRFWNDSEQKSWYWRPAEFFAEDFRRIYTQKLISETDIEVETYGNRTILPGKSEREKQEITQFFKTVTSN</sequence>
<dbReference type="AlphaFoldDB" id="B2A8B3"/>
<dbReference type="Proteomes" id="UP000001683">
    <property type="component" value="Chromosome"/>
</dbReference>
<keyword evidence="1" id="KW-1133">Transmembrane helix</keyword>
<organism evidence="2 3">
    <name type="scientific">Natranaerobius thermophilus (strain ATCC BAA-1301 / DSM 18059 / JW/NM-WN-LF)</name>
    <dbReference type="NCBI Taxonomy" id="457570"/>
    <lineage>
        <taxon>Bacteria</taxon>
        <taxon>Bacillati</taxon>
        <taxon>Bacillota</taxon>
        <taxon>Clostridia</taxon>
        <taxon>Natranaerobiales</taxon>
        <taxon>Natranaerobiaceae</taxon>
        <taxon>Natranaerobius</taxon>
    </lineage>
</organism>
<dbReference type="InParanoid" id="B2A8B3"/>
<evidence type="ECO:0000313" key="3">
    <source>
        <dbReference type="Proteomes" id="UP000001683"/>
    </source>
</evidence>
<dbReference type="RefSeq" id="WP_012447357.1">
    <property type="nucleotide sequence ID" value="NC_010718.1"/>
</dbReference>
<protein>
    <submittedName>
        <fullName evidence="2">Uncharacterized protein</fullName>
    </submittedName>
</protein>
<feature type="transmembrane region" description="Helical" evidence="1">
    <location>
        <begin position="6"/>
        <end position="26"/>
    </location>
</feature>
<accession>B2A8B3</accession>
<keyword evidence="1" id="KW-0472">Membrane</keyword>
<keyword evidence="1" id="KW-0812">Transmembrane</keyword>
<keyword evidence="3" id="KW-1185">Reference proteome</keyword>